<feature type="binding site" evidence="8">
    <location>
        <position position="447"/>
    </location>
    <ligand>
        <name>Zn(2+)</name>
        <dbReference type="ChEBI" id="CHEBI:29105"/>
        <label>1</label>
    </ligand>
</feature>
<dbReference type="GO" id="GO:0016787">
    <property type="term" value="F:hydrolase activity"/>
    <property type="evidence" value="ECO:0007669"/>
    <property type="project" value="UniProtKB-KW"/>
</dbReference>
<organism evidence="11 12">
    <name type="scientific">Aeromicrobium panaciterrae</name>
    <dbReference type="NCBI Taxonomy" id="363861"/>
    <lineage>
        <taxon>Bacteria</taxon>
        <taxon>Bacillati</taxon>
        <taxon>Actinomycetota</taxon>
        <taxon>Actinomycetes</taxon>
        <taxon>Propionibacteriales</taxon>
        <taxon>Nocardioidaceae</taxon>
        <taxon>Aeromicrobium</taxon>
    </lineage>
</organism>
<dbReference type="Gene3D" id="3.40.50.300">
    <property type="entry name" value="P-loop containing nucleotide triphosphate hydrolases"/>
    <property type="match status" value="1"/>
</dbReference>
<evidence type="ECO:0000256" key="1">
    <source>
        <dbReference type="ARBA" id="ARBA00022515"/>
    </source>
</evidence>
<keyword evidence="6 8" id="KW-0067">ATP-binding</keyword>
<accession>A0ABU1UNN2</accession>
<dbReference type="HAMAP" id="MF_00983">
    <property type="entry name" value="PriA"/>
    <property type="match status" value="1"/>
</dbReference>
<feature type="binding site" evidence="8">
    <location>
        <position position="435"/>
    </location>
    <ligand>
        <name>Zn(2+)</name>
        <dbReference type="ChEBI" id="CHEBI:29105"/>
        <label>2</label>
    </ligand>
</feature>
<comment type="caution">
    <text evidence="8">As this protein does not have any detectable helicase domains, it probably does not have helicase activity.</text>
</comment>
<feature type="binding site" evidence="8">
    <location>
        <position position="405"/>
    </location>
    <ligand>
        <name>Zn(2+)</name>
        <dbReference type="ChEBI" id="CHEBI:29105"/>
        <label>1</label>
    </ligand>
</feature>
<keyword evidence="3 8" id="KW-0479">Metal-binding</keyword>
<evidence type="ECO:0000313" key="12">
    <source>
        <dbReference type="Proteomes" id="UP001257739"/>
    </source>
</evidence>
<evidence type="ECO:0000313" key="11">
    <source>
        <dbReference type="EMBL" id="MDR7086764.1"/>
    </source>
</evidence>
<keyword evidence="2 8" id="KW-0235">DNA replication</keyword>
<evidence type="ECO:0000256" key="2">
    <source>
        <dbReference type="ARBA" id="ARBA00022705"/>
    </source>
</evidence>
<comment type="caution">
    <text evidence="11">The sequence shown here is derived from an EMBL/GenBank/DDBJ whole genome shotgun (WGS) entry which is preliminary data.</text>
</comment>
<feature type="region of interest" description="Disordered" evidence="9">
    <location>
        <begin position="1"/>
        <end position="30"/>
    </location>
</feature>
<keyword evidence="1 8" id="KW-0639">Primosome</keyword>
<reference evidence="11 12" key="1">
    <citation type="submission" date="2023-07" db="EMBL/GenBank/DDBJ databases">
        <title>Sorghum-associated microbial communities from plants grown in Nebraska, USA.</title>
        <authorList>
            <person name="Schachtman D."/>
        </authorList>
    </citation>
    <scope>NUCLEOTIDE SEQUENCE [LARGE SCALE GENOMIC DNA]</scope>
    <source>
        <strain evidence="11 12">BE248</strain>
    </source>
</reference>
<dbReference type="RefSeq" id="WP_309969235.1">
    <property type="nucleotide sequence ID" value="NZ_JAVDWH010000001.1"/>
</dbReference>
<comment type="function">
    <text evidence="8">Initiates the restart of stalled replication forks, which reloads the replicative helicase on sites other than the origin of replication. Recognizes and binds to abandoned replication forks and remodels them to uncover a helicase loading site. Promotes assembly of the primosome at these replication forks.</text>
</comment>
<dbReference type="InterPro" id="IPR005259">
    <property type="entry name" value="PriA"/>
</dbReference>
<dbReference type="InterPro" id="IPR041222">
    <property type="entry name" value="PriA_3primeBD"/>
</dbReference>
<name>A0ABU1UNN2_9ACTN</name>
<sequence>MTSDGSDATGPEQLALVPESTSPRKRAAKAKPALEAAANLPVAQVAVDTGLSHLDRPFDYLVPATLDELVVVGCRVKVRFAGRLVDGFVTDRVDGTEHEGKLAFVAKVVSAEPVLRPDVLELAQTVADRYAGTLGDVLRMAIPPRHARAEASVREPAAGELPALDDAIWRTHTHGPEFLSAIAAGASPRAWWGAMPGQDPARAIAQAVLAALHSGRGSIVCVPDVRDVARWDTAFTEVLGAGQHVVLTAASTPAARYAAFLAVSRGHVKVVLGTRAAAFAPVHELGLVAMWDDGDDLYAEPRAPYPHAREVLLLRAAASSTALLIGGYARTAEGQSLVESGWCTELIAEQSTRRTAWPRLEVTDGSTAGSAPARLPQEVFRSVRAAKGAVLMQVPRRGYRESLSCQECRHPARCTACQGPLVQTSASAPIACRWCATAVPNWSCSHCEGTKLRAPVVGQLRTAEEFAKAFPELQVVTSGGDTILDDVEPGRVLVLATPGAEPHVSGGYDVIVLLDTWLMTGRDDIRVEEEAHRRWFNALALAGPGASAIAVGDAAILQALVRSDPAGFAARELASRAETHLPPTARLATVDAADDVLAELATRTWTPNTEVLGPVPVDPRDDQAGQRLILRAPRREGTQLAAGLKTAAAERSAAKQPALRIQVDPQSL</sequence>
<feature type="binding site" evidence="8">
    <location>
        <position position="414"/>
    </location>
    <ligand>
        <name>Zn(2+)</name>
        <dbReference type="ChEBI" id="CHEBI:29105"/>
        <label>2</label>
    </ligand>
</feature>
<keyword evidence="4 8" id="KW-0547">Nucleotide-binding</keyword>
<evidence type="ECO:0000256" key="9">
    <source>
        <dbReference type="SAM" id="MobiDB-lite"/>
    </source>
</evidence>
<dbReference type="Gene3D" id="3.40.1440.60">
    <property type="entry name" value="PriA, 3(prime) DNA-binding domain"/>
    <property type="match status" value="1"/>
</dbReference>
<keyword evidence="11" id="KW-0378">Hydrolase</keyword>
<evidence type="ECO:0000256" key="5">
    <source>
        <dbReference type="ARBA" id="ARBA00022833"/>
    </source>
</evidence>
<proteinExistence type="inferred from homology"/>
<feature type="binding site" evidence="8">
    <location>
        <position position="444"/>
    </location>
    <ligand>
        <name>Zn(2+)</name>
        <dbReference type="ChEBI" id="CHEBI:29105"/>
        <label>1</label>
    </ligand>
</feature>
<feature type="binding site" evidence="8">
    <location>
        <position position="432"/>
    </location>
    <ligand>
        <name>Zn(2+)</name>
        <dbReference type="ChEBI" id="CHEBI:29105"/>
        <label>2</label>
    </ligand>
</feature>
<feature type="binding site" evidence="8">
    <location>
        <position position="408"/>
    </location>
    <ligand>
        <name>Zn(2+)</name>
        <dbReference type="ChEBI" id="CHEBI:29105"/>
        <label>1</label>
    </ligand>
</feature>
<evidence type="ECO:0000256" key="7">
    <source>
        <dbReference type="ARBA" id="ARBA00023125"/>
    </source>
</evidence>
<evidence type="ECO:0000256" key="6">
    <source>
        <dbReference type="ARBA" id="ARBA00022840"/>
    </source>
</evidence>
<dbReference type="InterPro" id="IPR042115">
    <property type="entry name" value="PriA_3primeBD_sf"/>
</dbReference>
<comment type="subunit">
    <text evidence="8">Component of the replication restart primosome.</text>
</comment>
<evidence type="ECO:0000259" key="10">
    <source>
        <dbReference type="Pfam" id="PF17764"/>
    </source>
</evidence>
<comment type="cofactor">
    <cofactor evidence="8">
        <name>Zn(2+)</name>
        <dbReference type="ChEBI" id="CHEBI:29105"/>
    </cofactor>
    <text evidence="8">Binds 2 zinc ions per subunit.</text>
</comment>
<protein>
    <recommendedName>
        <fullName evidence="8">Probable replication restart protein PriA</fullName>
    </recommendedName>
    <alternativeName>
        <fullName evidence="8">Putative ATP-dependent DNA helicase PriA</fullName>
    </alternativeName>
</protein>
<feature type="binding site" evidence="8">
    <location>
        <position position="417"/>
    </location>
    <ligand>
        <name>Zn(2+)</name>
        <dbReference type="ChEBI" id="CHEBI:29105"/>
        <label>2</label>
    </ligand>
</feature>
<feature type="domain" description="Primosomal protein N' 3' DNA-binding" evidence="10">
    <location>
        <begin position="44"/>
        <end position="143"/>
    </location>
</feature>
<dbReference type="PANTHER" id="PTHR30580">
    <property type="entry name" value="PRIMOSOMAL PROTEIN N"/>
    <property type="match status" value="1"/>
</dbReference>
<dbReference type="InterPro" id="IPR027417">
    <property type="entry name" value="P-loop_NTPase"/>
</dbReference>
<evidence type="ECO:0000256" key="8">
    <source>
        <dbReference type="HAMAP-Rule" id="MF_00983"/>
    </source>
</evidence>
<dbReference type="Proteomes" id="UP001257739">
    <property type="component" value="Unassembled WGS sequence"/>
</dbReference>
<keyword evidence="7 8" id="KW-0238">DNA-binding</keyword>
<evidence type="ECO:0000256" key="4">
    <source>
        <dbReference type="ARBA" id="ARBA00022741"/>
    </source>
</evidence>
<comment type="similarity">
    <text evidence="8">Belongs to the helicase family. PriA subfamily.</text>
</comment>
<evidence type="ECO:0000256" key="3">
    <source>
        <dbReference type="ARBA" id="ARBA00022723"/>
    </source>
</evidence>
<keyword evidence="5 8" id="KW-0862">Zinc</keyword>
<dbReference type="Pfam" id="PF17764">
    <property type="entry name" value="PriA_3primeBD"/>
    <property type="match status" value="1"/>
</dbReference>
<keyword evidence="12" id="KW-1185">Reference proteome</keyword>
<dbReference type="PANTHER" id="PTHR30580:SF0">
    <property type="entry name" value="PRIMOSOMAL PROTEIN N"/>
    <property type="match status" value="1"/>
</dbReference>
<gene>
    <name evidence="8" type="primary">priA</name>
    <name evidence="11" type="ORF">J2X11_001603</name>
</gene>
<dbReference type="EMBL" id="JAVDWH010000001">
    <property type="protein sequence ID" value="MDR7086764.1"/>
    <property type="molecule type" value="Genomic_DNA"/>
</dbReference>
<feature type="region of interest" description="Disordered" evidence="9">
    <location>
        <begin position="648"/>
        <end position="668"/>
    </location>
</feature>